<reference evidence="12 14" key="1">
    <citation type="journal article" date="2016" name="Plant Dis.">
        <title>Improved production of propionic acid using genome shuffling.</title>
        <authorList>
            <person name="Luna-Flores C.H."/>
            <person name="Palfreyman R.W."/>
            <person name="Kromer J.O."/>
            <person name="Nielsen L.K."/>
            <person name="Marcellin E."/>
        </authorList>
    </citation>
    <scope>NUCLEOTIDE SEQUENCE [LARGE SCALE GENOMIC DNA]</scope>
    <source>
        <strain evidence="12 14">F3E8</strain>
    </source>
</reference>
<dbReference type="OMA" id="VIWPGRR"/>
<dbReference type="GO" id="GO:0043952">
    <property type="term" value="P:protein transport by the Sec complex"/>
    <property type="evidence" value="ECO:0007669"/>
    <property type="project" value="UniProtKB-UniRule"/>
</dbReference>
<keyword evidence="4 9" id="KW-0812">Transmembrane</keyword>
<keyword evidence="8 9" id="KW-0472">Membrane</keyword>
<keyword evidence="14" id="KW-1185">Reference proteome</keyword>
<feature type="compositionally biased region" description="Acidic residues" evidence="10">
    <location>
        <begin position="107"/>
        <end position="120"/>
    </location>
</feature>
<dbReference type="NCBIfam" id="TIGR00964">
    <property type="entry name" value="secE_bact"/>
    <property type="match status" value="1"/>
</dbReference>
<dbReference type="GO" id="GO:0006605">
    <property type="term" value="P:protein targeting"/>
    <property type="evidence" value="ECO:0007669"/>
    <property type="project" value="UniProtKB-UniRule"/>
</dbReference>
<dbReference type="PANTHER" id="PTHR33910">
    <property type="entry name" value="PROTEIN TRANSLOCASE SUBUNIT SECE"/>
    <property type="match status" value="1"/>
</dbReference>
<organism evidence="11 13">
    <name type="scientific">Acidipropionibacterium acidipropionici</name>
    <dbReference type="NCBI Taxonomy" id="1748"/>
    <lineage>
        <taxon>Bacteria</taxon>
        <taxon>Bacillati</taxon>
        <taxon>Actinomycetota</taxon>
        <taxon>Actinomycetes</taxon>
        <taxon>Propionibacteriales</taxon>
        <taxon>Propionibacteriaceae</taxon>
        <taxon>Acidipropionibacterium</taxon>
    </lineage>
</organism>
<dbReference type="Gene3D" id="1.20.5.1030">
    <property type="entry name" value="Preprotein translocase secy subunit"/>
    <property type="match status" value="1"/>
</dbReference>
<protein>
    <recommendedName>
        <fullName evidence="9">Protein translocase subunit SecE</fullName>
    </recommendedName>
</protein>
<dbReference type="HAMAP" id="MF_00422">
    <property type="entry name" value="SecE"/>
    <property type="match status" value="1"/>
</dbReference>
<dbReference type="GO" id="GO:0005886">
    <property type="term" value="C:plasma membrane"/>
    <property type="evidence" value="ECO:0007669"/>
    <property type="project" value="UniProtKB-SubCell"/>
</dbReference>
<evidence type="ECO:0000256" key="10">
    <source>
        <dbReference type="SAM" id="MobiDB-lite"/>
    </source>
</evidence>
<evidence type="ECO:0000256" key="5">
    <source>
        <dbReference type="ARBA" id="ARBA00022927"/>
    </source>
</evidence>
<feature type="compositionally biased region" description="Acidic residues" evidence="10">
    <location>
        <begin position="36"/>
        <end position="56"/>
    </location>
</feature>
<comment type="function">
    <text evidence="9">Essential subunit of the Sec protein translocation channel SecYEG. Clamps together the 2 halves of SecY. May contact the channel plug during translocation.</text>
</comment>
<feature type="transmembrane region" description="Helical" evidence="9">
    <location>
        <begin position="187"/>
        <end position="214"/>
    </location>
</feature>
<name>A0AAC8YE84_9ACTN</name>
<feature type="compositionally biased region" description="Basic residues" evidence="10">
    <location>
        <begin position="85"/>
        <end position="95"/>
    </location>
</feature>
<proteinExistence type="inferred from homology"/>
<dbReference type="InterPro" id="IPR005807">
    <property type="entry name" value="SecE_bac"/>
</dbReference>
<dbReference type="GO" id="GO:0065002">
    <property type="term" value="P:intracellular protein transmembrane transport"/>
    <property type="evidence" value="ECO:0007669"/>
    <property type="project" value="UniProtKB-UniRule"/>
</dbReference>
<keyword evidence="6 9" id="KW-1133">Transmembrane helix</keyword>
<dbReference type="GO" id="GO:0008320">
    <property type="term" value="F:protein transmembrane transporter activity"/>
    <property type="evidence" value="ECO:0007669"/>
    <property type="project" value="UniProtKB-UniRule"/>
</dbReference>
<comment type="similarity">
    <text evidence="9">Belongs to the SecE/SEC61-gamma family.</text>
</comment>
<dbReference type="RefSeq" id="WP_015071271.1">
    <property type="nucleotide sequence ID" value="NZ_CP014352.1"/>
</dbReference>
<sequence length="219" mass="23643">MTDEQHPRGADGQSPSSDDSLAPTGEALSSGKLPDTDDYEVVDEEAEELTGTDGEPDSTPGKGDPQDMVVDDPEQLDEAEDAARKARSSRPRRRNAAQATAKSTDKTDDEPEDDEAAEDQADQKADDAGKPHVPRREITRAPVRRSKAEKADDEDAGKRANPVKFTKQSVAELKKVKWPTASETGQYFLVVLVFVLLIIAVVGGLDALFAWGLLKTLGD</sequence>
<keyword evidence="5 9" id="KW-0653">Protein transport</keyword>
<reference evidence="11 13" key="2">
    <citation type="submission" date="2016-02" db="EMBL/GenBank/DDBJ databases">
        <title>Complete Genome Sequence of Propionibacterium acidipropionici ATCC 55737.</title>
        <authorList>
            <person name="Luna Flores C.H."/>
            <person name="Nielsen L.K."/>
            <person name="Marcellin E."/>
        </authorList>
    </citation>
    <scope>NUCLEOTIDE SEQUENCE [LARGE SCALE GENOMIC DNA]</scope>
    <source>
        <strain evidence="11 13">ATCC 55737</strain>
    </source>
</reference>
<dbReference type="Pfam" id="PF00584">
    <property type="entry name" value="SecE"/>
    <property type="match status" value="1"/>
</dbReference>
<dbReference type="PANTHER" id="PTHR33910:SF1">
    <property type="entry name" value="PROTEIN TRANSLOCASE SUBUNIT SECE"/>
    <property type="match status" value="1"/>
</dbReference>
<comment type="subunit">
    <text evidence="9">Component of the Sec protein translocase complex. Heterotrimer consisting of SecY, SecE and SecG subunits. The heterotrimers can form oligomers, although 1 heterotrimer is thought to be able to translocate proteins. Interacts with the ribosome. Interacts with SecDF, and other proteins may be involved. Interacts with SecA.</text>
</comment>
<comment type="subcellular location">
    <subcellularLocation>
        <location evidence="9">Cell membrane</location>
        <topology evidence="9">Single-pass membrane protein</topology>
    </subcellularLocation>
    <subcellularLocation>
        <location evidence="1">Membrane</location>
    </subcellularLocation>
</comment>
<feature type="compositionally biased region" description="Acidic residues" evidence="10">
    <location>
        <begin position="69"/>
        <end position="80"/>
    </location>
</feature>
<feature type="region of interest" description="Disordered" evidence="10">
    <location>
        <begin position="1"/>
        <end position="162"/>
    </location>
</feature>
<keyword evidence="7 9" id="KW-0811">Translocation</keyword>
<dbReference type="GO" id="GO:0009306">
    <property type="term" value="P:protein secretion"/>
    <property type="evidence" value="ECO:0007669"/>
    <property type="project" value="UniProtKB-UniRule"/>
</dbReference>
<keyword evidence="2 9" id="KW-0813">Transport</keyword>
<evidence type="ECO:0000256" key="4">
    <source>
        <dbReference type="ARBA" id="ARBA00022692"/>
    </source>
</evidence>
<dbReference type="InterPro" id="IPR001901">
    <property type="entry name" value="Translocase_SecE/Sec61-g"/>
</dbReference>
<dbReference type="EMBL" id="CP015970">
    <property type="protein sequence ID" value="AOZ46586.1"/>
    <property type="molecule type" value="Genomic_DNA"/>
</dbReference>
<accession>A0AAC8YE84</accession>
<evidence type="ECO:0000313" key="12">
    <source>
        <dbReference type="EMBL" id="AOZ46586.1"/>
    </source>
</evidence>
<evidence type="ECO:0000313" key="14">
    <source>
        <dbReference type="Proteomes" id="UP000178666"/>
    </source>
</evidence>
<evidence type="ECO:0000256" key="3">
    <source>
        <dbReference type="ARBA" id="ARBA00022475"/>
    </source>
</evidence>
<evidence type="ECO:0000313" key="11">
    <source>
        <dbReference type="EMBL" id="AMS05106.1"/>
    </source>
</evidence>
<dbReference type="Proteomes" id="UP000178666">
    <property type="component" value="Chromosome"/>
</dbReference>
<dbReference type="PROSITE" id="PS01067">
    <property type="entry name" value="SECE_SEC61G"/>
    <property type="match status" value="1"/>
</dbReference>
<evidence type="ECO:0000256" key="9">
    <source>
        <dbReference type="HAMAP-Rule" id="MF_00422"/>
    </source>
</evidence>
<evidence type="ECO:0000256" key="1">
    <source>
        <dbReference type="ARBA" id="ARBA00004370"/>
    </source>
</evidence>
<gene>
    <name evidence="9" type="primary">secE</name>
    <name evidence="12" type="ORF">A8L58_07570</name>
    <name evidence="11" type="ORF">AXH35_06105</name>
</gene>
<evidence type="ECO:0000313" key="13">
    <source>
        <dbReference type="Proteomes" id="UP000075221"/>
    </source>
</evidence>
<evidence type="ECO:0000256" key="8">
    <source>
        <dbReference type="ARBA" id="ARBA00023136"/>
    </source>
</evidence>
<evidence type="ECO:0000256" key="2">
    <source>
        <dbReference type="ARBA" id="ARBA00022448"/>
    </source>
</evidence>
<evidence type="ECO:0000256" key="7">
    <source>
        <dbReference type="ARBA" id="ARBA00023010"/>
    </source>
</evidence>
<dbReference type="InterPro" id="IPR038379">
    <property type="entry name" value="SecE_sf"/>
</dbReference>
<dbReference type="Proteomes" id="UP000075221">
    <property type="component" value="Chromosome"/>
</dbReference>
<feature type="compositionally biased region" description="Basic and acidic residues" evidence="10">
    <location>
        <begin position="121"/>
        <end position="139"/>
    </location>
</feature>
<keyword evidence="3 9" id="KW-1003">Cell membrane</keyword>
<dbReference type="EMBL" id="CP014352">
    <property type="protein sequence ID" value="AMS05106.1"/>
    <property type="molecule type" value="Genomic_DNA"/>
</dbReference>
<dbReference type="AlphaFoldDB" id="A0AAC8YE84"/>
<evidence type="ECO:0000256" key="6">
    <source>
        <dbReference type="ARBA" id="ARBA00022989"/>
    </source>
</evidence>